<dbReference type="PANTHER" id="PTHR33112">
    <property type="entry name" value="DOMAIN PROTEIN, PUTATIVE-RELATED"/>
    <property type="match status" value="1"/>
</dbReference>
<evidence type="ECO:0000259" key="1">
    <source>
        <dbReference type="Pfam" id="PF06985"/>
    </source>
</evidence>
<evidence type="ECO:0000313" key="3">
    <source>
        <dbReference type="Proteomes" id="UP001390339"/>
    </source>
</evidence>
<gene>
    <name evidence="2" type="ORF">PGQ11_001504</name>
</gene>
<dbReference type="Pfam" id="PF06985">
    <property type="entry name" value="HET"/>
    <property type="match status" value="1"/>
</dbReference>
<protein>
    <submittedName>
        <fullName evidence="2">HET-domain-containing protein</fullName>
    </submittedName>
</protein>
<comment type="caution">
    <text evidence="2">The sequence shown here is derived from an EMBL/GenBank/DDBJ whole genome shotgun (WGS) entry which is preliminary data.</text>
</comment>
<evidence type="ECO:0000313" key="2">
    <source>
        <dbReference type="EMBL" id="KAK8880210.1"/>
    </source>
</evidence>
<organism evidence="2 3">
    <name type="scientific">Apiospora arundinis</name>
    <dbReference type="NCBI Taxonomy" id="335852"/>
    <lineage>
        <taxon>Eukaryota</taxon>
        <taxon>Fungi</taxon>
        <taxon>Dikarya</taxon>
        <taxon>Ascomycota</taxon>
        <taxon>Pezizomycotina</taxon>
        <taxon>Sordariomycetes</taxon>
        <taxon>Xylariomycetidae</taxon>
        <taxon>Amphisphaeriales</taxon>
        <taxon>Apiosporaceae</taxon>
        <taxon>Apiospora</taxon>
    </lineage>
</organism>
<dbReference type="PANTHER" id="PTHR33112:SF8">
    <property type="entry name" value="HETEROKARYON INCOMPATIBILITY DOMAIN-CONTAINING PROTEIN"/>
    <property type="match status" value="1"/>
</dbReference>
<feature type="domain" description="Heterokaryon incompatibility" evidence="1">
    <location>
        <begin position="252"/>
        <end position="399"/>
    </location>
</feature>
<dbReference type="Proteomes" id="UP001390339">
    <property type="component" value="Unassembled WGS sequence"/>
</dbReference>
<sequence>MASDTEALRIWYTSYLACDADSSYDLVRDVVSDPLDLVEIEQQICRLAPSIRVAHGYCSTCQDMFDHWPLRSYTLTEQEPYHSQDAFPPSRYAFARTFHTVEIEASARSGCKFCALLFQMLKDWDQLDTFRRIEARLNRLGERATSCLSVETCSADKQSFWFDFPNRTPDYEAFHISLFDCATINVEDGPKQDEDVLDIANGWLRTCLESHESCNTWVEKRHLPTRLVSLASEQPRIEVMADRQDSEAPSRYATLSYCWGKRPFIQLTKHNLKTLMEAIPATDTPQTFTDAFAIARSFGIDYIWIDSLCIIQDDEDDWLREADRMRSVYAGSHLNIAASSATDVFGGCFVKTPPHYRDGLQVQVNAGGVPECRSFAAGSLYERSVLDSHLMTRGWAIQEKMLPPRTIHFGHTGVFWECREALLSEFHPAGMPSVESFHSLVYGSKSDIRTDYFWRFVVKLYSAAYLTERRDKFPALAGIARAVADATGDEYLAGLWRRDIEFHLCWSATRPEAEGKRLGGRHGPGWLAPSWSWASVEGPVSHLNVGADREIDLAGDFATRFAHVYDTEMTFSGVAPFGQLSWGVLYLRCSVILSGWLRKRDLSPEYPDEFWFDVATDGAAETSMNILCNEDKEELFRVRPDSLEEFRENDDDEKMVYLVPLVEELRSPYGSPFVNTCPEGANWQLGLVVRQTGKAPGEFYRIGYFEFEADQRGSRSDPTRNDVEDRQAVLQMLKRNSDATAKAVCAEMVSNTEFPEEKYAITLV</sequence>
<dbReference type="InterPro" id="IPR010730">
    <property type="entry name" value="HET"/>
</dbReference>
<accession>A0ABR2JNA4</accession>
<keyword evidence="3" id="KW-1185">Reference proteome</keyword>
<name>A0ABR2JNA4_9PEZI</name>
<dbReference type="EMBL" id="JAPCWZ010000001">
    <property type="protein sequence ID" value="KAK8880210.1"/>
    <property type="molecule type" value="Genomic_DNA"/>
</dbReference>
<reference evidence="2 3" key="1">
    <citation type="journal article" date="2024" name="IMA Fungus">
        <title>Apiospora arundinis, a panoply of carbohydrate-active enzymes and secondary metabolites.</title>
        <authorList>
            <person name="Sorensen T."/>
            <person name="Petersen C."/>
            <person name="Muurmann A.T."/>
            <person name="Christiansen J.V."/>
            <person name="Brundto M.L."/>
            <person name="Overgaard C.K."/>
            <person name="Boysen A.T."/>
            <person name="Wollenberg R.D."/>
            <person name="Larsen T.O."/>
            <person name="Sorensen J.L."/>
            <person name="Nielsen K.L."/>
            <person name="Sondergaard T.E."/>
        </authorList>
    </citation>
    <scope>NUCLEOTIDE SEQUENCE [LARGE SCALE GENOMIC DNA]</scope>
    <source>
        <strain evidence="2 3">AAU 773</strain>
    </source>
</reference>
<proteinExistence type="predicted"/>